<keyword evidence="1" id="KW-0472">Membrane</keyword>
<dbReference type="Proteomes" id="UP000434409">
    <property type="component" value="Unassembled WGS sequence"/>
</dbReference>
<dbReference type="Gene3D" id="1.20.144.10">
    <property type="entry name" value="Phosphatidic acid phosphatase type 2/haloperoxidase"/>
    <property type="match status" value="1"/>
</dbReference>
<dbReference type="Pfam" id="PF01569">
    <property type="entry name" value="PAP2"/>
    <property type="match status" value="1"/>
</dbReference>
<feature type="domain" description="Phosphatidic acid phosphatase type 2/haloperoxidase" evidence="2">
    <location>
        <begin position="100"/>
        <end position="210"/>
    </location>
</feature>
<comment type="caution">
    <text evidence="3">The sequence shown here is derived from an EMBL/GenBank/DDBJ whole genome shotgun (WGS) entry which is preliminary data.</text>
</comment>
<dbReference type="InterPro" id="IPR036938">
    <property type="entry name" value="PAP2/HPO_sf"/>
</dbReference>
<protein>
    <submittedName>
        <fullName evidence="3">Phosphatase PAP2 family protein</fullName>
    </submittedName>
</protein>
<proteinExistence type="predicted"/>
<feature type="transmembrane region" description="Helical" evidence="1">
    <location>
        <begin position="137"/>
        <end position="156"/>
    </location>
</feature>
<keyword evidence="4" id="KW-1185">Reference proteome</keyword>
<keyword evidence="1" id="KW-1133">Transmembrane helix</keyword>
<evidence type="ECO:0000259" key="2">
    <source>
        <dbReference type="SMART" id="SM00014"/>
    </source>
</evidence>
<evidence type="ECO:0000256" key="1">
    <source>
        <dbReference type="SAM" id="Phobius"/>
    </source>
</evidence>
<evidence type="ECO:0000313" key="4">
    <source>
        <dbReference type="Proteomes" id="UP000434409"/>
    </source>
</evidence>
<feature type="transmembrane region" description="Helical" evidence="1">
    <location>
        <begin position="195"/>
        <end position="217"/>
    </location>
</feature>
<sequence>MMKKNGMKNLLFGGIFIATFVLWTVLIQMVDVQPHGQNGTNIGFATLNCWFHRFTGVHMMIYSITDWMGLVPVVVCLIFAGVGLVQLIKKRSLFKVDPDIIILGIYYIVVILAYIFFEMIPINYRPILINGVMEASYPSSTTLLVLCVMPTLIEQTQRRLSSIAVKKVITIVTIAFSAFMVIGRLISGVHWLTDIVGGVLLSIGLFSIYQGAVILSIKNK</sequence>
<dbReference type="InterPro" id="IPR000326">
    <property type="entry name" value="PAP2/HPO"/>
</dbReference>
<organism evidence="3 4">
    <name type="scientific">Suipraeoptans intestinalis</name>
    <dbReference type="NCBI Taxonomy" id="2606628"/>
    <lineage>
        <taxon>Bacteria</taxon>
        <taxon>Bacillati</taxon>
        <taxon>Bacillota</taxon>
        <taxon>Clostridia</taxon>
        <taxon>Lachnospirales</taxon>
        <taxon>Lachnospiraceae</taxon>
        <taxon>Suipraeoptans</taxon>
    </lineage>
</organism>
<evidence type="ECO:0000313" key="3">
    <source>
        <dbReference type="EMBL" id="MSR93451.1"/>
    </source>
</evidence>
<feature type="transmembrane region" description="Helical" evidence="1">
    <location>
        <begin position="67"/>
        <end position="88"/>
    </location>
</feature>
<dbReference type="SUPFAM" id="SSF48317">
    <property type="entry name" value="Acid phosphatase/Vanadium-dependent haloperoxidase"/>
    <property type="match status" value="1"/>
</dbReference>
<dbReference type="SMART" id="SM00014">
    <property type="entry name" value="acidPPc"/>
    <property type="match status" value="1"/>
</dbReference>
<feature type="transmembrane region" description="Helical" evidence="1">
    <location>
        <begin position="100"/>
        <end position="117"/>
    </location>
</feature>
<reference evidence="3 4" key="1">
    <citation type="submission" date="2019-08" db="EMBL/GenBank/DDBJ databases">
        <title>In-depth cultivation of the pig gut microbiome towards novel bacterial diversity and tailored functional studies.</title>
        <authorList>
            <person name="Wylensek D."/>
            <person name="Hitch T.C.A."/>
            <person name="Clavel T."/>
        </authorList>
    </citation>
    <scope>NUCLEOTIDE SEQUENCE [LARGE SCALE GENOMIC DNA]</scope>
    <source>
        <strain evidence="3 4">68-1-5</strain>
    </source>
</reference>
<keyword evidence="1" id="KW-0812">Transmembrane</keyword>
<feature type="transmembrane region" description="Helical" evidence="1">
    <location>
        <begin position="168"/>
        <end position="189"/>
    </location>
</feature>
<dbReference type="AlphaFoldDB" id="A0A6N7URS1"/>
<name>A0A6N7URS1_9FIRM</name>
<accession>A0A6N7URS1</accession>
<dbReference type="EMBL" id="VULY01000018">
    <property type="protein sequence ID" value="MSR93451.1"/>
    <property type="molecule type" value="Genomic_DNA"/>
</dbReference>
<gene>
    <name evidence="3" type="ORF">FYJ34_04005</name>
</gene>